<dbReference type="Gene3D" id="3.40.50.170">
    <property type="entry name" value="Formyl transferase, N-terminal domain"/>
    <property type="match status" value="1"/>
</dbReference>
<dbReference type="SUPFAM" id="SSF47095">
    <property type="entry name" value="HMG-box"/>
    <property type="match status" value="1"/>
</dbReference>
<feature type="domain" description="HMG box" evidence="7">
    <location>
        <begin position="51"/>
        <end position="120"/>
    </location>
</feature>
<keyword evidence="3" id="KW-0862">Zinc</keyword>
<keyword evidence="1" id="KW-0479">Metal-binding</keyword>
<dbReference type="InterPro" id="IPR044286">
    <property type="entry name" value="SINL_plant"/>
</dbReference>
<keyword evidence="5" id="KW-0539">Nucleus</keyword>
<evidence type="ECO:0008006" key="11">
    <source>
        <dbReference type="Google" id="ProtNLM"/>
    </source>
</evidence>
<keyword evidence="2 6" id="KW-0863">Zinc-finger</keyword>
<dbReference type="SUPFAM" id="SSF49599">
    <property type="entry name" value="TRAF domain-like"/>
    <property type="match status" value="1"/>
</dbReference>
<dbReference type="InterPro" id="IPR002376">
    <property type="entry name" value="Formyl_transf_N"/>
</dbReference>
<dbReference type="SUPFAM" id="SSF53328">
    <property type="entry name" value="Formyltransferase"/>
    <property type="match status" value="1"/>
</dbReference>
<dbReference type="Pfam" id="PF00551">
    <property type="entry name" value="Formyl_trans_N"/>
    <property type="match status" value="1"/>
</dbReference>
<dbReference type="Pfam" id="PF21361">
    <property type="entry name" value="Sina_ZnF"/>
    <property type="match status" value="1"/>
</dbReference>
<organism evidence="9 10">
    <name type="scientific">Liquidambar formosana</name>
    <name type="common">Formosan gum</name>
    <dbReference type="NCBI Taxonomy" id="63359"/>
    <lineage>
        <taxon>Eukaryota</taxon>
        <taxon>Viridiplantae</taxon>
        <taxon>Streptophyta</taxon>
        <taxon>Embryophyta</taxon>
        <taxon>Tracheophyta</taxon>
        <taxon>Spermatophyta</taxon>
        <taxon>Magnoliopsida</taxon>
        <taxon>eudicotyledons</taxon>
        <taxon>Gunneridae</taxon>
        <taxon>Pentapetalae</taxon>
        <taxon>Saxifragales</taxon>
        <taxon>Altingiaceae</taxon>
        <taxon>Liquidambar</taxon>
    </lineage>
</organism>
<evidence type="ECO:0000256" key="3">
    <source>
        <dbReference type="ARBA" id="ARBA00022833"/>
    </source>
</evidence>
<dbReference type="InterPro" id="IPR036910">
    <property type="entry name" value="HMG_box_dom_sf"/>
</dbReference>
<dbReference type="AlphaFoldDB" id="A0AAP0R2A6"/>
<comment type="caution">
    <text evidence="9">The sequence shown here is derived from an EMBL/GenBank/DDBJ whole genome shotgun (WGS) entry which is preliminary data.</text>
</comment>
<sequence>MEKSLSSRVLSASEVFIVTSEEDLVMGKRKAEEHIVLEGKKKKKKKKEVATPRPACSWVYFSREFIKEYSASHPESSGLKAATRAASDAWKSMSIEEKAKYTRRAREVWENYLSTAPARAPKPRKQTKLVTRCSPGRLFNLLQRLTPEQKAAVKSMGFGSLLSLRCRTLRRSLCLWLLERFNTARRSLEICGERIPLSPRDVELVMGLASSGKDVVNSGPDDLITELRRSYNATNRGISVRLLEERLASPEAGEDFKRSFVLYALGTLLCPTARLDVSPSFLHFLTNMDIVHQYNWGKFLLDRLVREVSRFRQGKQRAVGGCLLFLQLFYYEGISVEGTSILAPVVVPSLSSWGEEEITEREKREKELGGYGFGEVICRERSFGTELLVYKAEGPPAGKRGSRAKHGLVLEQEENRAVMAEKARMNGEVITEEENMPIHQNNKNVVCGDIEVVVDSVSMPCQNKEYGCKETVDYMMENDHEETCTYAPCVCPLPDCNFIGSSEQLSLHFSSKHWDSGRRFKYNCPLAVSVGMNEPFLVLQAEEDGLLFLLNKGIEAIGHTVMVTCIAQSSSKERYLYDLVSGRGISSLKLKSVTQNYPGRVEGFPPMDFLLIPCRFLSPKGELNLEVSATVLDDLFNASKAPDSLFEVAAIVTQPPSARDRGRKVMPSPVAQHALDRGFPSDLIFSPVRAGEDMFLSNLRALQPELCITAAYGNILPIKFLKIPPLGTVNIHPSLLPLYRGAAPVQRALQVPYPFRFLCYVW</sequence>
<dbReference type="Proteomes" id="UP001415857">
    <property type="component" value="Unassembled WGS sequence"/>
</dbReference>
<dbReference type="InterPro" id="IPR036477">
    <property type="entry name" value="Formyl_transf_N_sf"/>
</dbReference>
<keyword evidence="5" id="KW-0238">DNA-binding</keyword>
<dbReference type="InterPro" id="IPR013083">
    <property type="entry name" value="Znf_RING/FYVE/PHD"/>
</dbReference>
<evidence type="ECO:0000256" key="4">
    <source>
        <dbReference type="ARBA" id="ARBA00024004"/>
    </source>
</evidence>
<keyword evidence="10" id="KW-1185">Reference proteome</keyword>
<evidence type="ECO:0000259" key="8">
    <source>
        <dbReference type="PROSITE" id="PS51081"/>
    </source>
</evidence>
<evidence type="ECO:0000256" key="6">
    <source>
        <dbReference type="PROSITE-ProRule" id="PRU00455"/>
    </source>
</evidence>
<gene>
    <name evidence="9" type="ORF">L1049_010747</name>
</gene>
<dbReference type="PANTHER" id="PTHR46632:SF13">
    <property type="entry name" value="RING-TYPE E3 UBIQUITIN TRANSFERASE"/>
    <property type="match status" value="1"/>
</dbReference>
<dbReference type="GO" id="GO:0003677">
    <property type="term" value="F:DNA binding"/>
    <property type="evidence" value="ECO:0007669"/>
    <property type="project" value="UniProtKB-UniRule"/>
</dbReference>
<accession>A0AAP0R2A6</accession>
<dbReference type="PROSITE" id="PS50118">
    <property type="entry name" value="HMG_BOX_2"/>
    <property type="match status" value="1"/>
</dbReference>
<dbReference type="PROSITE" id="PS51081">
    <property type="entry name" value="ZF_SIAH"/>
    <property type="match status" value="1"/>
</dbReference>
<feature type="DNA-binding region" description="HMG box" evidence="5">
    <location>
        <begin position="51"/>
        <end position="120"/>
    </location>
</feature>
<dbReference type="PANTHER" id="PTHR46632">
    <property type="entry name" value="E3 UBIQUITIN-PROTEIN LIGASE SINA-LIKE 4"/>
    <property type="match status" value="1"/>
</dbReference>
<evidence type="ECO:0000256" key="1">
    <source>
        <dbReference type="ARBA" id="ARBA00022723"/>
    </source>
</evidence>
<dbReference type="Pfam" id="PF00505">
    <property type="entry name" value="HMG_box"/>
    <property type="match status" value="1"/>
</dbReference>
<proteinExistence type="predicted"/>
<evidence type="ECO:0000256" key="2">
    <source>
        <dbReference type="ARBA" id="ARBA00022771"/>
    </source>
</evidence>
<dbReference type="EMBL" id="JBBPBK010000260">
    <property type="protein sequence ID" value="KAK9266010.1"/>
    <property type="molecule type" value="Genomic_DNA"/>
</dbReference>
<dbReference type="GO" id="GO:0005634">
    <property type="term" value="C:nucleus"/>
    <property type="evidence" value="ECO:0007669"/>
    <property type="project" value="UniProtKB-UniRule"/>
</dbReference>
<evidence type="ECO:0000313" key="10">
    <source>
        <dbReference type="Proteomes" id="UP001415857"/>
    </source>
</evidence>
<dbReference type="Gene3D" id="3.30.40.10">
    <property type="entry name" value="Zinc/RING finger domain, C3HC4 (zinc finger)"/>
    <property type="match status" value="1"/>
</dbReference>
<name>A0AAP0R2A6_LIQFO</name>
<dbReference type="InterPro" id="IPR009071">
    <property type="entry name" value="HMG_box_dom"/>
</dbReference>
<dbReference type="CDD" id="cd00084">
    <property type="entry name" value="HMG-box_SF"/>
    <property type="match status" value="1"/>
</dbReference>
<reference evidence="9 10" key="1">
    <citation type="journal article" date="2024" name="Plant J.">
        <title>Genome sequences and population genomics reveal climatic adaptation and genomic divergence between two closely related sweetgum species.</title>
        <authorList>
            <person name="Xu W.Q."/>
            <person name="Ren C.Q."/>
            <person name="Zhang X.Y."/>
            <person name="Comes H.P."/>
            <person name="Liu X.H."/>
            <person name="Li Y.G."/>
            <person name="Kettle C.J."/>
            <person name="Jalonen R."/>
            <person name="Gaisberger H."/>
            <person name="Ma Y.Z."/>
            <person name="Qiu Y.X."/>
        </authorList>
    </citation>
    <scope>NUCLEOTIDE SEQUENCE [LARGE SCALE GENOMIC DNA]</scope>
    <source>
        <strain evidence="9">Hangzhou</strain>
    </source>
</reference>
<dbReference type="GO" id="GO:0008270">
    <property type="term" value="F:zinc ion binding"/>
    <property type="evidence" value="ECO:0007669"/>
    <property type="project" value="UniProtKB-KW"/>
</dbReference>
<dbReference type="SMART" id="SM00398">
    <property type="entry name" value="HMG"/>
    <property type="match status" value="1"/>
</dbReference>
<evidence type="ECO:0000313" key="9">
    <source>
        <dbReference type="EMBL" id="KAK9266010.1"/>
    </source>
</evidence>
<protein>
    <recommendedName>
        <fullName evidence="11">RING-type E3 ubiquitin transferase</fullName>
    </recommendedName>
</protein>
<comment type="function">
    <text evidence="4">E3 ubiquitin-protein ligase that mediates ubiquitination and subsequent proteasomal degradation of target proteins. E3 ubiquitin ligases accept ubiquitin from an E2 ubiquitin-conjugating enzyme in the form of a thioester and then directly transfers the ubiquitin to targeted substrates. It probably triggers the ubiquitin-mediated degradation of different substrates.</text>
</comment>
<evidence type="ECO:0000259" key="7">
    <source>
        <dbReference type="PROSITE" id="PS50118"/>
    </source>
</evidence>
<evidence type="ECO:0000256" key="5">
    <source>
        <dbReference type="PROSITE-ProRule" id="PRU00267"/>
    </source>
</evidence>
<dbReference type="InterPro" id="IPR013010">
    <property type="entry name" value="Znf_SIAH"/>
</dbReference>
<dbReference type="Gene3D" id="1.10.30.10">
    <property type="entry name" value="High mobility group box domain"/>
    <property type="match status" value="1"/>
</dbReference>
<feature type="domain" description="SIAH-type" evidence="8">
    <location>
        <begin position="456"/>
        <end position="514"/>
    </location>
</feature>